<protein>
    <submittedName>
        <fullName evidence="7">Uncharacterized protein</fullName>
    </submittedName>
</protein>
<evidence type="ECO:0000313" key="8">
    <source>
        <dbReference type="Proteomes" id="UP000835052"/>
    </source>
</evidence>
<dbReference type="Pfam" id="PF00501">
    <property type="entry name" value="AMP-binding"/>
    <property type="match status" value="1"/>
</dbReference>
<dbReference type="AlphaFoldDB" id="A0A8S1H6J0"/>
<dbReference type="PANTHER" id="PTHR24096:SF149">
    <property type="entry name" value="AMP-BINDING DOMAIN-CONTAINING PROTEIN-RELATED"/>
    <property type="match status" value="1"/>
</dbReference>
<dbReference type="GO" id="GO:0016405">
    <property type="term" value="F:CoA-ligase activity"/>
    <property type="evidence" value="ECO:0007669"/>
    <property type="project" value="TreeGrafter"/>
</dbReference>
<dbReference type="InterPro" id="IPR000873">
    <property type="entry name" value="AMP-dep_synth/lig_dom"/>
</dbReference>
<dbReference type="EMBL" id="CAJGYM010000025">
    <property type="protein sequence ID" value="CAD6192066.1"/>
    <property type="molecule type" value="Genomic_DNA"/>
</dbReference>
<organism evidence="7 8">
    <name type="scientific">Caenorhabditis auriculariae</name>
    <dbReference type="NCBI Taxonomy" id="2777116"/>
    <lineage>
        <taxon>Eukaryota</taxon>
        <taxon>Metazoa</taxon>
        <taxon>Ecdysozoa</taxon>
        <taxon>Nematoda</taxon>
        <taxon>Chromadorea</taxon>
        <taxon>Rhabditida</taxon>
        <taxon>Rhabditina</taxon>
        <taxon>Rhabditomorpha</taxon>
        <taxon>Rhabditoidea</taxon>
        <taxon>Rhabditidae</taxon>
        <taxon>Peloderinae</taxon>
        <taxon>Caenorhabditis</taxon>
    </lineage>
</organism>
<keyword evidence="8" id="KW-1185">Reference proteome</keyword>
<feature type="domain" description="AMP-binding enzyme C-terminal" evidence="6">
    <location>
        <begin position="450"/>
        <end position="524"/>
    </location>
</feature>
<gene>
    <name evidence="7" type="ORF">CAUJ_LOCUS7985</name>
</gene>
<dbReference type="Gene3D" id="3.40.50.12780">
    <property type="entry name" value="N-terminal domain of ligase-like"/>
    <property type="match status" value="1"/>
</dbReference>
<evidence type="ECO:0000259" key="5">
    <source>
        <dbReference type="Pfam" id="PF00501"/>
    </source>
</evidence>
<dbReference type="InterPro" id="IPR042099">
    <property type="entry name" value="ANL_N_sf"/>
</dbReference>
<evidence type="ECO:0000256" key="2">
    <source>
        <dbReference type="ARBA" id="ARBA00006432"/>
    </source>
</evidence>
<sequence>MVVWTSSDPTLPEPTEPLYQRIVRSLEARIQTNPDAIALIKAENGYETKCSELLLMVQKLVTFFELRGIGKGDIIQGCTPNCPEYLAYVIAANAVGAVHLPFDPNNAETECRDIMRKYQAKAILSEEQHIDLVSRSSHGTDIKTIIGIRENKNKTIPPTVFDFDNIMKLEPADLNKQRYAYNPDDIAYMPTSSGTTGKPKGVIHTQKSLYRMAETLIEYSKKWDDEIGRTNDYTILQQQMYHIYGMMLHFRCLIRGETAVQLRLINPVLFFKCIEKYQPRMLQVTPFLVLAMTKHQEAANYNFSSVRAFFSTGSLIGREVAEDFMKKYPNVKIGQGYGLSEIGLITAPRYRGAQNEHLHLGTLIGGGSMKILDENGKELGYDEPGDIYIRNEALFKGYWKQPEATEAALIGGFYKTGDFGKMLPDGQLVFIDRKKDLVKVSGSFGVAAVEIEDSLLKILNIAEAAVVRVDHPVTVEAPYAFLVRKSTNITENEVWAHIKANLAPLKRPVGFEFVDQLPRNRMGKVMKNSLTEKLQAKKTAKA</sequence>
<dbReference type="Gene3D" id="3.30.300.30">
    <property type="match status" value="1"/>
</dbReference>
<accession>A0A8S1H6J0</accession>
<dbReference type="OrthoDB" id="10253869at2759"/>
<dbReference type="InterPro" id="IPR045851">
    <property type="entry name" value="AMP-bd_C_sf"/>
</dbReference>
<comment type="similarity">
    <text evidence="2">Belongs to the ATP-dependent AMP-binding enzyme family.</text>
</comment>
<feature type="domain" description="AMP-dependent synthetase/ligase" evidence="5">
    <location>
        <begin position="27"/>
        <end position="399"/>
    </location>
</feature>
<dbReference type="InterPro" id="IPR025110">
    <property type="entry name" value="AMP-bd_C"/>
</dbReference>
<dbReference type="GO" id="GO:0005777">
    <property type="term" value="C:peroxisome"/>
    <property type="evidence" value="ECO:0007669"/>
    <property type="project" value="UniProtKB-SubCell"/>
</dbReference>
<keyword evidence="3" id="KW-0436">Ligase</keyword>
<evidence type="ECO:0000313" key="7">
    <source>
        <dbReference type="EMBL" id="CAD6192066.1"/>
    </source>
</evidence>
<dbReference type="Proteomes" id="UP000835052">
    <property type="component" value="Unassembled WGS sequence"/>
</dbReference>
<reference evidence="7" key="1">
    <citation type="submission" date="2020-10" db="EMBL/GenBank/DDBJ databases">
        <authorList>
            <person name="Kikuchi T."/>
        </authorList>
    </citation>
    <scope>NUCLEOTIDE SEQUENCE</scope>
    <source>
        <strain evidence="7">NKZ352</strain>
    </source>
</reference>
<dbReference type="InterPro" id="IPR020845">
    <property type="entry name" value="AMP-binding_CS"/>
</dbReference>
<comment type="caution">
    <text evidence="7">The sequence shown here is derived from an EMBL/GenBank/DDBJ whole genome shotgun (WGS) entry which is preliminary data.</text>
</comment>
<evidence type="ECO:0000256" key="4">
    <source>
        <dbReference type="ARBA" id="ARBA00023140"/>
    </source>
</evidence>
<evidence type="ECO:0000259" key="6">
    <source>
        <dbReference type="Pfam" id="PF13193"/>
    </source>
</evidence>
<dbReference type="Pfam" id="PF13193">
    <property type="entry name" value="AMP-binding_C"/>
    <property type="match status" value="1"/>
</dbReference>
<dbReference type="PANTHER" id="PTHR24096">
    <property type="entry name" value="LONG-CHAIN-FATTY-ACID--COA LIGASE"/>
    <property type="match status" value="1"/>
</dbReference>
<dbReference type="PROSITE" id="PS00455">
    <property type="entry name" value="AMP_BINDING"/>
    <property type="match status" value="1"/>
</dbReference>
<keyword evidence="4" id="KW-0576">Peroxisome</keyword>
<comment type="subcellular location">
    <subcellularLocation>
        <location evidence="1">Peroxisome</location>
    </subcellularLocation>
</comment>
<evidence type="ECO:0000256" key="1">
    <source>
        <dbReference type="ARBA" id="ARBA00004275"/>
    </source>
</evidence>
<proteinExistence type="inferred from homology"/>
<name>A0A8S1H6J0_9PELO</name>
<dbReference type="SUPFAM" id="SSF56801">
    <property type="entry name" value="Acetyl-CoA synthetase-like"/>
    <property type="match status" value="1"/>
</dbReference>
<evidence type="ECO:0000256" key="3">
    <source>
        <dbReference type="ARBA" id="ARBA00022598"/>
    </source>
</evidence>